<keyword evidence="2" id="KW-1185">Reference proteome</keyword>
<accession>A0A2P8G0F9</accession>
<proteinExistence type="predicted"/>
<gene>
    <name evidence="1" type="ORF">CLV60_108309</name>
</gene>
<dbReference type="EMBL" id="PYAS01000008">
    <property type="protein sequence ID" value="PSL27451.1"/>
    <property type="molecule type" value="Genomic_DNA"/>
</dbReference>
<evidence type="ECO:0000313" key="2">
    <source>
        <dbReference type="Proteomes" id="UP000241964"/>
    </source>
</evidence>
<dbReference type="RefSeq" id="WP_106596843.1">
    <property type="nucleotide sequence ID" value="NZ_PYAS01000008.1"/>
</dbReference>
<protein>
    <submittedName>
        <fullName evidence="1">Uncharacterized protein</fullName>
    </submittedName>
</protein>
<comment type="caution">
    <text evidence="1">The sequence shown here is derived from an EMBL/GenBank/DDBJ whole genome shotgun (WGS) entry which is preliminary data.</text>
</comment>
<sequence length="389" mass="43316">MSRFIYISALIGIFFTTQVVGQESIYLANGNRSTGKLVGATHDKVKISVSRPDKVIDYYLRRENVMLAFNEAGQHIVIADLSPDPAKATQQITDFNRAIARKKAYDIIIRANPAKAFPGLISYESDDVINYQTQSGAAASINKREVAVVLYRNGQHKLLTKTAEIVPVLKRTHPEVQKLAMLKIPAQKGRPAPKGKVPVKKELAINVPAPPPAGVAKTTKPTLTEEEYKMYRTKSLQTVDEFVGYLNKIANEEAEEGDKETAIKEALKLFLPDAMIEVTSLKNPGVRRIKIKEYLTRLKMNVYGRVAIEWNEIQYVKELKKEADGSYYGVISGQQTFIGYSANGKDVLYTDVTEKDVNVKLESYKKTIEGKDEDGWKVLLGNIGVSSSN</sequence>
<dbReference type="OrthoDB" id="953811at2"/>
<dbReference type="Proteomes" id="UP000241964">
    <property type="component" value="Unassembled WGS sequence"/>
</dbReference>
<organism evidence="1 2">
    <name type="scientific">Dyadobacter jiangsuensis</name>
    <dbReference type="NCBI Taxonomy" id="1591085"/>
    <lineage>
        <taxon>Bacteria</taxon>
        <taxon>Pseudomonadati</taxon>
        <taxon>Bacteroidota</taxon>
        <taxon>Cytophagia</taxon>
        <taxon>Cytophagales</taxon>
        <taxon>Spirosomataceae</taxon>
        <taxon>Dyadobacter</taxon>
    </lineage>
</organism>
<evidence type="ECO:0000313" key="1">
    <source>
        <dbReference type="EMBL" id="PSL27451.1"/>
    </source>
</evidence>
<name>A0A2P8G0F9_9BACT</name>
<dbReference type="AlphaFoldDB" id="A0A2P8G0F9"/>
<reference evidence="1 2" key="1">
    <citation type="submission" date="2018-03" db="EMBL/GenBank/DDBJ databases">
        <title>Genomic Encyclopedia of Archaeal and Bacterial Type Strains, Phase II (KMG-II): from individual species to whole genera.</title>
        <authorList>
            <person name="Goeker M."/>
        </authorList>
    </citation>
    <scope>NUCLEOTIDE SEQUENCE [LARGE SCALE GENOMIC DNA]</scope>
    <source>
        <strain evidence="1 2">DSM 29057</strain>
    </source>
</reference>